<dbReference type="Proteomes" id="UP000027222">
    <property type="component" value="Unassembled WGS sequence"/>
</dbReference>
<sequence>MAATMCETLNGSESSRPDSNSQSHALPKVDQQTLMLILPLTTTTTTTCLLSLPRSLKTPTARVACPSPRACGPALSGHSFVTCDSHYIRGFDSTTPIRDPTLVPAPTRSRSPLRQLRSLLELPPMHQALRHTHTPPLSEMQATGVEYSSPGISPVACTSPLSPPISTPTLIWEDGNECQQGEGDAREGCCGATKWAAITCAWWMREWVYGGSSCKAEQQHNAAASPTRRVEAMEGETTALPRHPHPLAALPLVANAISCRSRLVPPAPLFALFASQSRPSVGRPALPQSTTLTICHAHDFQRRSQRPVRKGTQKPSLSHSSAAQLGTPSGHPPLTPDPSLWPCQRFACSPRMWAAVRSRCRWRRGGALGDGGKGWGATGKVNGRAATTATVLPTSI</sequence>
<organism evidence="2 3">
    <name type="scientific">Galerina marginata (strain CBS 339.88)</name>
    <dbReference type="NCBI Taxonomy" id="685588"/>
    <lineage>
        <taxon>Eukaryota</taxon>
        <taxon>Fungi</taxon>
        <taxon>Dikarya</taxon>
        <taxon>Basidiomycota</taxon>
        <taxon>Agaricomycotina</taxon>
        <taxon>Agaricomycetes</taxon>
        <taxon>Agaricomycetidae</taxon>
        <taxon>Agaricales</taxon>
        <taxon>Agaricineae</taxon>
        <taxon>Strophariaceae</taxon>
        <taxon>Galerina</taxon>
    </lineage>
</organism>
<dbReference type="AlphaFoldDB" id="A0A067TTS7"/>
<evidence type="ECO:0000313" key="2">
    <source>
        <dbReference type="EMBL" id="KDR83319.1"/>
    </source>
</evidence>
<evidence type="ECO:0000256" key="1">
    <source>
        <dbReference type="SAM" id="MobiDB-lite"/>
    </source>
</evidence>
<dbReference type="EMBL" id="KL142368">
    <property type="protein sequence ID" value="KDR83319.1"/>
    <property type="molecule type" value="Genomic_DNA"/>
</dbReference>
<feature type="region of interest" description="Disordered" evidence="1">
    <location>
        <begin position="298"/>
        <end position="336"/>
    </location>
</feature>
<accession>A0A067TTS7</accession>
<feature type="compositionally biased region" description="Polar residues" evidence="1">
    <location>
        <begin position="7"/>
        <end position="24"/>
    </location>
</feature>
<feature type="compositionally biased region" description="Polar residues" evidence="1">
    <location>
        <begin position="313"/>
        <end position="327"/>
    </location>
</feature>
<keyword evidence="3" id="KW-1185">Reference proteome</keyword>
<evidence type="ECO:0000313" key="3">
    <source>
        <dbReference type="Proteomes" id="UP000027222"/>
    </source>
</evidence>
<protein>
    <submittedName>
        <fullName evidence="2">Uncharacterized protein</fullName>
    </submittedName>
</protein>
<gene>
    <name evidence="2" type="ORF">GALMADRAFT_132783</name>
</gene>
<feature type="compositionally biased region" description="Basic residues" evidence="1">
    <location>
        <begin position="303"/>
        <end position="312"/>
    </location>
</feature>
<name>A0A067TTS7_GALM3</name>
<proteinExistence type="predicted"/>
<feature type="region of interest" description="Disordered" evidence="1">
    <location>
        <begin position="1"/>
        <end position="26"/>
    </location>
</feature>
<reference evidence="3" key="1">
    <citation type="journal article" date="2014" name="Proc. Natl. Acad. Sci. U.S.A.">
        <title>Extensive sampling of basidiomycete genomes demonstrates inadequacy of the white-rot/brown-rot paradigm for wood decay fungi.</title>
        <authorList>
            <person name="Riley R."/>
            <person name="Salamov A.A."/>
            <person name="Brown D.W."/>
            <person name="Nagy L.G."/>
            <person name="Floudas D."/>
            <person name="Held B.W."/>
            <person name="Levasseur A."/>
            <person name="Lombard V."/>
            <person name="Morin E."/>
            <person name="Otillar R."/>
            <person name="Lindquist E.A."/>
            <person name="Sun H."/>
            <person name="LaButti K.M."/>
            <person name="Schmutz J."/>
            <person name="Jabbour D."/>
            <person name="Luo H."/>
            <person name="Baker S.E."/>
            <person name="Pisabarro A.G."/>
            <person name="Walton J.D."/>
            <person name="Blanchette R.A."/>
            <person name="Henrissat B."/>
            <person name="Martin F."/>
            <person name="Cullen D."/>
            <person name="Hibbett D.S."/>
            <person name="Grigoriev I.V."/>
        </authorList>
    </citation>
    <scope>NUCLEOTIDE SEQUENCE [LARGE SCALE GENOMIC DNA]</scope>
    <source>
        <strain evidence="3">CBS 339.88</strain>
    </source>
</reference>
<dbReference type="HOGENOM" id="CLU_696474_0_0_1"/>